<evidence type="ECO:0000313" key="2">
    <source>
        <dbReference type="EMBL" id="EFX75182.1"/>
    </source>
</evidence>
<dbReference type="EMBL" id="GL732577">
    <property type="protein sequence ID" value="EFX75182.1"/>
    <property type="molecule type" value="Genomic_DNA"/>
</dbReference>
<proteinExistence type="predicted"/>
<feature type="compositionally biased region" description="Basic and acidic residues" evidence="1">
    <location>
        <begin position="127"/>
        <end position="140"/>
    </location>
</feature>
<sequence length="140" mass="16244">MTGLHLSSDHLPIHIKIRTEPMISTALSSTWNLKDADWTIWNDGVNRIINNSEYYTLENTEAKYLIYYNAIMEANKTSKIEISKPTDEVKREHAQPRWTVKCKKAVAQARRARNPCDPRKGGVKCQSNKDEERKREKTNN</sequence>
<dbReference type="KEGG" id="dpx:DAPPUDRAFT_250850"/>
<dbReference type="Proteomes" id="UP000000305">
    <property type="component" value="Unassembled WGS sequence"/>
</dbReference>
<evidence type="ECO:0000256" key="1">
    <source>
        <dbReference type="SAM" id="MobiDB-lite"/>
    </source>
</evidence>
<reference evidence="2 3" key="1">
    <citation type="journal article" date="2011" name="Science">
        <title>The ecoresponsive genome of Daphnia pulex.</title>
        <authorList>
            <person name="Colbourne J.K."/>
            <person name="Pfrender M.E."/>
            <person name="Gilbert D."/>
            <person name="Thomas W.K."/>
            <person name="Tucker A."/>
            <person name="Oakley T.H."/>
            <person name="Tokishita S."/>
            <person name="Aerts A."/>
            <person name="Arnold G.J."/>
            <person name="Basu M.K."/>
            <person name="Bauer D.J."/>
            <person name="Caceres C.E."/>
            <person name="Carmel L."/>
            <person name="Casola C."/>
            <person name="Choi J.H."/>
            <person name="Detter J.C."/>
            <person name="Dong Q."/>
            <person name="Dusheyko S."/>
            <person name="Eads B.D."/>
            <person name="Frohlich T."/>
            <person name="Geiler-Samerotte K.A."/>
            <person name="Gerlach D."/>
            <person name="Hatcher P."/>
            <person name="Jogdeo S."/>
            <person name="Krijgsveld J."/>
            <person name="Kriventseva E.V."/>
            <person name="Kultz D."/>
            <person name="Laforsch C."/>
            <person name="Lindquist E."/>
            <person name="Lopez J."/>
            <person name="Manak J.R."/>
            <person name="Muller J."/>
            <person name="Pangilinan J."/>
            <person name="Patwardhan R.P."/>
            <person name="Pitluck S."/>
            <person name="Pritham E.J."/>
            <person name="Rechtsteiner A."/>
            <person name="Rho M."/>
            <person name="Rogozin I.B."/>
            <person name="Sakarya O."/>
            <person name="Salamov A."/>
            <person name="Schaack S."/>
            <person name="Shapiro H."/>
            <person name="Shiga Y."/>
            <person name="Skalitzky C."/>
            <person name="Smith Z."/>
            <person name="Souvorov A."/>
            <person name="Sung W."/>
            <person name="Tang Z."/>
            <person name="Tsuchiya D."/>
            <person name="Tu H."/>
            <person name="Vos H."/>
            <person name="Wang M."/>
            <person name="Wolf Y.I."/>
            <person name="Yamagata H."/>
            <person name="Yamada T."/>
            <person name="Ye Y."/>
            <person name="Shaw J.R."/>
            <person name="Andrews J."/>
            <person name="Crease T.J."/>
            <person name="Tang H."/>
            <person name="Lucas S.M."/>
            <person name="Robertson H.M."/>
            <person name="Bork P."/>
            <person name="Koonin E.V."/>
            <person name="Zdobnov E.M."/>
            <person name="Grigoriev I.V."/>
            <person name="Lynch M."/>
            <person name="Boore J.L."/>
        </authorList>
    </citation>
    <scope>NUCLEOTIDE SEQUENCE [LARGE SCALE GENOMIC DNA]</scope>
</reference>
<protein>
    <submittedName>
        <fullName evidence="2">Uncharacterized protein</fullName>
    </submittedName>
</protein>
<dbReference type="AlphaFoldDB" id="E9GZD2"/>
<accession>E9GZD2</accession>
<dbReference type="InParanoid" id="E9GZD2"/>
<name>E9GZD2_DAPPU</name>
<dbReference type="HOGENOM" id="CLU_1837123_0_0_1"/>
<feature type="region of interest" description="Disordered" evidence="1">
    <location>
        <begin position="110"/>
        <end position="140"/>
    </location>
</feature>
<dbReference type="OrthoDB" id="6372692at2759"/>
<evidence type="ECO:0000313" key="3">
    <source>
        <dbReference type="Proteomes" id="UP000000305"/>
    </source>
</evidence>
<keyword evidence="3" id="KW-1185">Reference proteome</keyword>
<gene>
    <name evidence="2" type="ORF">DAPPUDRAFT_250850</name>
</gene>
<organism evidence="2 3">
    <name type="scientific">Daphnia pulex</name>
    <name type="common">Water flea</name>
    <dbReference type="NCBI Taxonomy" id="6669"/>
    <lineage>
        <taxon>Eukaryota</taxon>
        <taxon>Metazoa</taxon>
        <taxon>Ecdysozoa</taxon>
        <taxon>Arthropoda</taxon>
        <taxon>Crustacea</taxon>
        <taxon>Branchiopoda</taxon>
        <taxon>Diplostraca</taxon>
        <taxon>Cladocera</taxon>
        <taxon>Anomopoda</taxon>
        <taxon>Daphniidae</taxon>
        <taxon>Daphnia</taxon>
    </lineage>
</organism>